<dbReference type="EMBL" id="DSDY01000142">
    <property type="protein sequence ID" value="HDS10880.1"/>
    <property type="molecule type" value="Genomic_DNA"/>
</dbReference>
<feature type="domain" description="ABC transporter" evidence="9">
    <location>
        <begin position="5"/>
        <end position="229"/>
    </location>
</feature>
<dbReference type="GO" id="GO:0005524">
    <property type="term" value="F:ATP binding"/>
    <property type="evidence" value="ECO:0007669"/>
    <property type="project" value="UniProtKB-KW"/>
</dbReference>
<dbReference type="InterPro" id="IPR003439">
    <property type="entry name" value="ABC_transporter-like_ATP-bd"/>
</dbReference>
<dbReference type="InterPro" id="IPR003593">
    <property type="entry name" value="AAA+_ATPase"/>
</dbReference>
<dbReference type="PROSITE" id="PS50893">
    <property type="entry name" value="ABC_TRANSPORTER_2"/>
    <property type="match status" value="1"/>
</dbReference>
<proteinExistence type="inferred from homology"/>
<dbReference type="SMART" id="SM00382">
    <property type="entry name" value="AAA"/>
    <property type="match status" value="1"/>
</dbReference>
<comment type="similarity">
    <text evidence="4">Belongs to the ABC transporter superfamily. Sulfate/tungstate importer (TC 3.A.1.6) family.</text>
</comment>
<protein>
    <recommendedName>
        <fullName evidence="7">Molybdate/tungstate import ATP-binding protein WtpC</fullName>
        <ecNumber evidence="6">7.3.2.6</ecNumber>
    </recommendedName>
</protein>
<reference evidence="10" key="1">
    <citation type="journal article" date="2020" name="mSystems">
        <title>Genome- and Community-Level Interaction Insights into Carbon Utilization and Element Cycling Functions of Hydrothermarchaeota in Hydrothermal Sediment.</title>
        <authorList>
            <person name="Zhou Z."/>
            <person name="Liu Y."/>
            <person name="Xu W."/>
            <person name="Pan J."/>
            <person name="Luo Z.H."/>
            <person name="Li M."/>
        </authorList>
    </citation>
    <scope>NUCLEOTIDE SEQUENCE [LARGE SCALE GENOMIC DNA]</scope>
    <source>
        <strain evidence="10">SpSt-123</strain>
    </source>
</reference>
<accession>A0A7C1E314</accession>
<name>A0A7C1E314_9CREN</name>
<comment type="subunit">
    <text evidence="5">The complex is composed of two ATP-binding proteins (WtpC), two transmembrane proteins (WtpB) and a solute-binding protein (WtpA).</text>
</comment>
<dbReference type="PANTHER" id="PTHR42781">
    <property type="entry name" value="SPERMIDINE/PUTRESCINE IMPORT ATP-BINDING PROTEIN POTA"/>
    <property type="match status" value="1"/>
</dbReference>
<evidence type="ECO:0000256" key="1">
    <source>
        <dbReference type="ARBA" id="ARBA00022448"/>
    </source>
</evidence>
<dbReference type="AlphaFoldDB" id="A0A7C1E314"/>
<dbReference type="PROSITE" id="PS00211">
    <property type="entry name" value="ABC_TRANSPORTER_1"/>
    <property type="match status" value="1"/>
</dbReference>
<sequence length="336" mass="37118">MVVKVSLRNVSNFALRDVSVDFLPGEASIVVGPNGSGKTTLLKVIAGLAHHNGDVYFNENRVNSLPAYKRNVLYVPQKSALFMHMKVWDNVAFCLKVRKIDNDAAAEKVRWIMRRLSIEHLSSRYPSQLSGGEAKRVAIARALVCNGNPLLLDEMESNLDYNIRVSISEEALKLAKELGLTLVMVTHDLDWAFRKADKIVYLWSGRISYSGPPGLLDPLSIEPEALAWLGSVLRAEVFINDDVSYALINGFKVPLNQVFTNEAMSASKVYISSRDALVDEHGKIEGKVLRKVIIHGVERVIVDIGDGVIVAKNTSMSINVGDKVRIKVLNAVPLKT</sequence>
<evidence type="ECO:0000256" key="3">
    <source>
        <dbReference type="ARBA" id="ARBA00022840"/>
    </source>
</evidence>
<comment type="catalytic activity">
    <reaction evidence="8">
        <text>tungstate(in) + ATP + H2O = tungstate(out) + ADP + phosphate + H(+)</text>
        <dbReference type="Rhea" id="RHEA:35027"/>
        <dbReference type="ChEBI" id="CHEBI:15377"/>
        <dbReference type="ChEBI" id="CHEBI:15378"/>
        <dbReference type="ChEBI" id="CHEBI:30616"/>
        <dbReference type="ChEBI" id="CHEBI:43474"/>
        <dbReference type="ChEBI" id="CHEBI:46502"/>
        <dbReference type="ChEBI" id="CHEBI:456216"/>
        <dbReference type="EC" id="7.3.2.6"/>
    </reaction>
</comment>
<evidence type="ECO:0000256" key="8">
    <source>
        <dbReference type="ARBA" id="ARBA00047936"/>
    </source>
</evidence>
<dbReference type="InterPro" id="IPR017871">
    <property type="entry name" value="ABC_transporter-like_CS"/>
</dbReference>
<gene>
    <name evidence="10" type="ORF">ENO04_04625</name>
</gene>
<dbReference type="PANTHER" id="PTHR42781:SF4">
    <property type="entry name" value="SPERMIDINE_PUTRESCINE IMPORT ATP-BINDING PROTEIN POTA"/>
    <property type="match status" value="1"/>
</dbReference>
<evidence type="ECO:0000256" key="2">
    <source>
        <dbReference type="ARBA" id="ARBA00022741"/>
    </source>
</evidence>
<dbReference type="GO" id="GO:0016887">
    <property type="term" value="F:ATP hydrolysis activity"/>
    <property type="evidence" value="ECO:0007669"/>
    <property type="project" value="InterPro"/>
</dbReference>
<keyword evidence="1" id="KW-0813">Transport</keyword>
<dbReference type="Pfam" id="PF00005">
    <property type="entry name" value="ABC_tran"/>
    <property type="match status" value="1"/>
</dbReference>
<dbReference type="InterPro" id="IPR050093">
    <property type="entry name" value="ABC_SmlMolc_Importer"/>
</dbReference>
<keyword evidence="3 10" id="KW-0067">ATP-binding</keyword>
<evidence type="ECO:0000256" key="7">
    <source>
        <dbReference type="ARBA" id="ARBA00041133"/>
    </source>
</evidence>
<dbReference type="SUPFAM" id="SSF52540">
    <property type="entry name" value="P-loop containing nucleoside triphosphate hydrolases"/>
    <property type="match status" value="1"/>
</dbReference>
<comment type="caution">
    <text evidence="10">The sequence shown here is derived from an EMBL/GenBank/DDBJ whole genome shotgun (WGS) entry which is preliminary data.</text>
</comment>
<evidence type="ECO:0000256" key="4">
    <source>
        <dbReference type="ARBA" id="ARBA00038307"/>
    </source>
</evidence>
<dbReference type="InterPro" id="IPR027417">
    <property type="entry name" value="P-loop_NTPase"/>
</dbReference>
<organism evidence="10">
    <name type="scientific">Fervidicoccus fontis</name>
    <dbReference type="NCBI Taxonomy" id="683846"/>
    <lineage>
        <taxon>Archaea</taxon>
        <taxon>Thermoproteota</taxon>
        <taxon>Thermoprotei</taxon>
        <taxon>Fervidicoccales</taxon>
        <taxon>Fervidicoccaceae</taxon>
        <taxon>Fervidicoccus</taxon>
    </lineage>
</organism>
<evidence type="ECO:0000256" key="6">
    <source>
        <dbReference type="ARBA" id="ARBA00039025"/>
    </source>
</evidence>
<dbReference type="GO" id="GO:1901238">
    <property type="term" value="F:ABC-type tungstate transporter activity"/>
    <property type="evidence" value="ECO:0007669"/>
    <property type="project" value="UniProtKB-EC"/>
</dbReference>
<dbReference type="Gene3D" id="3.40.50.300">
    <property type="entry name" value="P-loop containing nucleotide triphosphate hydrolases"/>
    <property type="match status" value="1"/>
</dbReference>
<dbReference type="EC" id="7.3.2.6" evidence="6"/>
<keyword evidence="2" id="KW-0547">Nucleotide-binding</keyword>
<evidence type="ECO:0000256" key="5">
    <source>
        <dbReference type="ARBA" id="ARBA00038781"/>
    </source>
</evidence>
<evidence type="ECO:0000259" key="9">
    <source>
        <dbReference type="PROSITE" id="PS50893"/>
    </source>
</evidence>
<evidence type="ECO:0000313" key="10">
    <source>
        <dbReference type="EMBL" id="HDS10880.1"/>
    </source>
</evidence>